<name>A0A849VL22_9GAMM</name>
<proteinExistence type="predicted"/>
<keyword evidence="1" id="KW-0812">Transmembrane</keyword>
<sequence length="126" mass="14749">MDLSTLFLVVMIGIVMRLYSLVLNLKDLGNAEAQVSQQNIRLVNPSNVHSISSARKEAPLQEGCIMLARSETLEKFFEHATEEQIEKYELQFRIERRALLRRLQALGYLDLHKERDKYFKELNVKR</sequence>
<keyword evidence="1" id="KW-1133">Transmembrane helix</keyword>
<feature type="transmembrane region" description="Helical" evidence="1">
    <location>
        <begin position="6"/>
        <end position="25"/>
    </location>
</feature>
<gene>
    <name evidence="2" type="ORF">HG263_21720</name>
</gene>
<organism evidence="2 3">
    <name type="scientific">Pseudoalteromonas caenipelagi</name>
    <dbReference type="NCBI Taxonomy" id="2726988"/>
    <lineage>
        <taxon>Bacteria</taxon>
        <taxon>Pseudomonadati</taxon>
        <taxon>Pseudomonadota</taxon>
        <taxon>Gammaproteobacteria</taxon>
        <taxon>Alteromonadales</taxon>
        <taxon>Pseudoalteromonadaceae</taxon>
        <taxon>Pseudoalteromonas</taxon>
    </lineage>
</organism>
<reference evidence="2 3" key="1">
    <citation type="submission" date="2020-04" db="EMBL/GenBank/DDBJ databases">
        <title>Pseudoalteromonas caenipelagi sp. nov., isolated from a tidal flat.</title>
        <authorList>
            <person name="Park S."/>
            <person name="Yoon J.-H."/>
        </authorList>
    </citation>
    <scope>NUCLEOTIDE SEQUENCE [LARGE SCALE GENOMIC DNA]</scope>
    <source>
        <strain evidence="2 3">JBTF-M23</strain>
    </source>
</reference>
<protein>
    <submittedName>
        <fullName evidence="2">Uncharacterized protein</fullName>
    </submittedName>
</protein>
<dbReference type="Proteomes" id="UP000586305">
    <property type="component" value="Unassembled WGS sequence"/>
</dbReference>
<keyword evidence="3" id="KW-1185">Reference proteome</keyword>
<evidence type="ECO:0000313" key="2">
    <source>
        <dbReference type="EMBL" id="NOU53123.1"/>
    </source>
</evidence>
<comment type="caution">
    <text evidence="2">The sequence shown here is derived from an EMBL/GenBank/DDBJ whole genome shotgun (WGS) entry which is preliminary data.</text>
</comment>
<dbReference type="RefSeq" id="WP_171628158.1">
    <property type="nucleotide sequence ID" value="NZ_JABBPG010000016.1"/>
</dbReference>
<evidence type="ECO:0000313" key="3">
    <source>
        <dbReference type="Proteomes" id="UP000586305"/>
    </source>
</evidence>
<dbReference type="EMBL" id="JABBPG010000016">
    <property type="protein sequence ID" value="NOU53123.1"/>
    <property type="molecule type" value="Genomic_DNA"/>
</dbReference>
<dbReference type="AlphaFoldDB" id="A0A849VL22"/>
<keyword evidence="1" id="KW-0472">Membrane</keyword>
<accession>A0A849VL22</accession>
<evidence type="ECO:0000256" key="1">
    <source>
        <dbReference type="SAM" id="Phobius"/>
    </source>
</evidence>